<organism evidence="8 9">
    <name type="scientific">Lacrimispora defluvii</name>
    <dbReference type="NCBI Taxonomy" id="2719233"/>
    <lineage>
        <taxon>Bacteria</taxon>
        <taxon>Bacillati</taxon>
        <taxon>Bacillota</taxon>
        <taxon>Clostridia</taxon>
        <taxon>Lachnospirales</taxon>
        <taxon>Lachnospiraceae</taxon>
        <taxon>Lacrimispora</taxon>
    </lineage>
</organism>
<feature type="transmembrane region" description="Helical" evidence="5">
    <location>
        <begin position="12"/>
        <end position="33"/>
    </location>
</feature>
<dbReference type="Pfam" id="PF12729">
    <property type="entry name" value="4HB_MCP_1"/>
    <property type="match status" value="1"/>
</dbReference>
<gene>
    <name evidence="8" type="ORF">G9470_23625</name>
</gene>
<keyword evidence="3" id="KW-0807">Transducer</keyword>
<dbReference type="CDD" id="cd06225">
    <property type="entry name" value="HAMP"/>
    <property type="match status" value="1"/>
</dbReference>
<keyword evidence="5" id="KW-1133">Transmembrane helix</keyword>
<feature type="domain" description="HAMP" evidence="7">
    <location>
        <begin position="210"/>
        <end position="262"/>
    </location>
</feature>
<evidence type="ECO:0000313" key="8">
    <source>
        <dbReference type="EMBL" id="NNJ32755.1"/>
    </source>
</evidence>
<dbReference type="SUPFAM" id="SSF58104">
    <property type="entry name" value="Methyl-accepting chemotaxis protein (MCP) signaling domain"/>
    <property type="match status" value="1"/>
</dbReference>
<evidence type="ECO:0000256" key="1">
    <source>
        <dbReference type="ARBA" id="ARBA00022500"/>
    </source>
</evidence>
<protein>
    <submittedName>
        <fullName evidence="8">Methyl-accepting chemotaxis protein</fullName>
    </submittedName>
</protein>
<keyword evidence="5" id="KW-0812">Transmembrane</keyword>
<keyword evidence="1" id="KW-0145">Chemotaxis</keyword>
<evidence type="ECO:0000259" key="7">
    <source>
        <dbReference type="PROSITE" id="PS50885"/>
    </source>
</evidence>
<comment type="similarity">
    <text evidence="2">Belongs to the methyl-accepting chemotaxis (MCP) protein family.</text>
</comment>
<dbReference type="InterPro" id="IPR051310">
    <property type="entry name" value="MCP_chemotaxis"/>
</dbReference>
<feature type="domain" description="Methyl-accepting transducer" evidence="6">
    <location>
        <begin position="312"/>
        <end position="541"/>
    </location>
</feature>
<evidence type="ECO:0000256" key="2">
    <source>
        <dbReference type="ARBA" id="ARBA00029447"/>
    </source>
</evidence>
<proteinExistence type="inferred from homology"/>
<dbReference type="SMART" id="SM00283">
    <property type="entry name" value="MA"/>
    <property type="match status" value="1"/>
</dbReference>
<evidence type="ECO:0000256" key="4">
    <source>
        <dbReference type="SAM" id="MobiDB-lite"/>
    </source>
</evidence>
<dbReference type="PANTHER" id="PTHR43531:SF11">
    <property type="entry name" value="METHYL-ACCEPTING CHEMOTAXIS PROTEIN 3"/>
    <property type="match status" value="1"/>
</dbReference>
<dbReference type="InterPro" id="IPR004089">
    <property type="entry name" value="MCPsignal_dom"/>
</dbReference>
<evidence type="ECO:0000256" key="3">
    <source>
        <dbReference type="PROSITE-ProRule" id="PRU00284"/>
    </source>
</evidence>
<evidence type="ECO:0000256" key="5">
    <source>
        <dbReference type="SAM" id="Phobius"/>
    </source>
</evidence>
<dbReference type="PANTHER" id="PTHR43531">
    <property type="entry name" value="PROTEIN ICFG"/>
    <property type="match status" value="1"/>
</dbReference>
<keyword evidence="9" id="KW-1185">Reference proteome</keyword>
<keyword evidence="5" id="KW-0472">Membrane</keyword>
<dbReference type="PROSITE" id="PS50111">
    <property type="entry name" value="CHEMOTAXIS_TRANSDUC_2"/>
    <property type="match status" value="1"/>
</dbReference>
<dbReference type="Gene3D" id="6.10.340.10">
    <property type="match status" value="1"/>
</dbReference>
<feature type="compositionally biased region" description="Basic and acidic residues" evidence="4">
    <location>
        <begin position="560"/>
        <end position="579"/>
    </location>
</feature>
<dbReference type="RefSeq" id="WP_170823802.1">
    <property type="nucleotide sequence ID" value="NZ_JAAOXG010000066.1"/>
</dbReference>
<dbReference type="Pfam" id="PF00015">
    <property type="entry name" value="MCPsignal"/>
    <property type="match status" value="1"/>
</dbReference>
<reference evidence="8 9" key="1">
    <citation type="submission" date="2020-03" db="EMBL/GenBank/DDBJ databases">
        <title>Genome Sequence of industrial isolate, B5A.</title>
        <authorList>
            <person name="Sharma S."/>
            <person name="Patil P.B."/>
            <person name="Korpole S."/>
        </authorList>
    </citation>
    <scope>NUCLEOTIDE SEQUENCE [LARGE SCALE GENOMIC DNA]</scope>
    <source>
        <strain evidence="8 9">PI-S10-B5A</strain>
    </source>
</reference>
<sequence>MKNLSISKKLAISFSTILILFVITIVVSVFLGLHTITTSFEQFFTSPYAVTNTVNNMRRQLQGIQKDMSYIIVDDASNYQTWADDMESRATDFEGSIVKIEPLLISDDGVKKLQEIKDEWATLETVREKFVNSLKGNETGTARTILLEEYYPASLTVVDLSKELIDMADAVAVDYYDQAQGMAQFALILSIILFAISLILGVVLCLYIIRAITKPLKEIEIATGMLADGNLSADITYESKDEFGSVANSFHTVIETLRLYIFDISEKLGEISEGNLDLTVDTDYKNDFLPIKKSLENIIASQSQTFSQIAISAGQVNAGADQISSGAQALSSGATEQAATVEELSASVISVSQQAEYNTTNVQKSAAYVEQAGKNIMDSNEYMRRLNASMREISEASQEISKITKLVEDIAFQTNILALNAAVEAARAGNAGKGFAVVADEVRTLAARSAEAAKQTAELIERSVATVSQGEQIAGDTLKRLAEASEKAELAVQSIREIETATSEQAASIEQINEGLTQVSAVVQTNAATAEENSASSEELAAQAQTLLFEVSKFKLSDTHKLSTHSSKEERGIISHEGGDESCMSTSYGFSKY</sequence>
<dbReference type="EMBL" id="JAAOXG010000066">
    <property type="protein sequence ID" value="NNJ32755.1"/>
    <property type="molecule type" value="Genomic_DNA"/>
</dbReference>
<feature type="region of interest" description="Disordered" evidence="4">
    <location>
        <begin position="560"/>
        <end position="580"/>
    </location>
</feature>
<dbReference type="CDD" id="cd11386">
    <property type="entry name" value="MCP_signal"/>
    <property type="match status" value="1"/>
</dbReference>
<dbReference type="InterPro" id="IPR003660">
    <property type="entry name" value="HAMP_dom"/>
</dbReference>
<dbReference type="PROSITE" id="PS50885">
    <property type="entry name" value="HAMP"/>
    <property type="match status" value="1"/>
</dbReference>
<comment type="caution">
    <text evidence="8">The sequence shown here is derived from an EMBL/GenBank/DDBJ whole genome shotgun (WGS) entry which is preliminary data.</text>
</comment>
<evidence type="ECO:0000313" key="9">
    <source>
        <dbReference type="Proteomes" id="UP000539052"/>
    </source>
</evidence>
<dbReference type="Gene3D" id="1.10.287.950">
    <property type="entry name" value="Methyl-accepting chemotaxis protein"/>
    <property type="match status" value="1"/>
</dbReference>
<feature type="transmembrane region" description="Helical" evidence="5">
    <location>
        <begin position="185"/>
        <end position="209"/>
    </location>
</feature>
<dbReference type="SMART" id="SM00304">
    <property type="entry name" value="HAMP"/>
    <property type="match status" value="1"/>
</dbReference>
<accession>A0ABX1VWE0</accession>
<evidence type="ECO:0000259" key="6">
    <source>
        <dbReference type="PROSITE" id="PS50111"/>
    </source>
</evidence>
<name>A0ABX1VWE0_9FIRM</name>
<dbReference type="Pfam" id="PF00672">
    <property type="entry name" value="HAMP"/>
    <property type="match status" value="1"/>
</dbReference>
<dbReference type="Proteomes" id="UP000539052">
    <property type="component" value="Unassembled WGS sequence"/>
</dbReference>
<dbReference type="InterPro" id="IPR004090">
    <property type="entry name" value="Chemotax_Me-accpt_rcpt"/>
</dbReference>
<dbReference type="InterPro" id="IPR024478">
    <property type="entry name" value="HlyB_4HB_MCP"/>
</dbReference>
<dbReference type="PRINTS" id="PR00260">
    <property type="entry name" value="CHEMTRNSDUCR"/>
</dbReference>